<dbReference type="Proteomes" id="UP001652624">
    <property type="component" value="Chromosome 23"/>
</dbReference>
<evidence type="ECO:0000256" key="1">
    <source>
        <dbReference type="ARBA" id="ARBA00023054"/>
    </source>
</evidence>
<dbReference type="PANTHER" id="PTHR18839:SF3">
    <property type="entry name" value="MITOTIC INTERACTOR AND SUBSTRATE OF PLK1"/>
    <property type="match status" value="1"/>
</dbReference>
<gene>
    <name evidence="5" type="primary">MISP</name>
</gene>
<dbReference type="GeneID" id="107522612"/>
<proteinExistence type="predicted"/>
<feature type="compositionally biased region" description="Low complexity" evidence="2">
    <location>
        <begin position="196"/>
        <end position="224"/>
    </location>
</feature>
<feature type="compositionally biased region" description="Low complexity" evidence="2">
    <location>
        <begin position="127"/>
        <end position="148"/>
    </location>
</feature>
<feature type="compositionally biased region" description="Low complexity" evidence="2">
    <location>
        <begin position="90"/>
        <end position="103"/>
    </location>
</feature>
<reference evidence="5" key="1">
    <citation type="submission" date="2025-08" db="UniProtKB">
        <authorList>
            <consortium name="RefSeq"/>
        </authorList>
    </citation>
    <scope>IDENTIFICATION</scope>
</reference>
<evidence type="ECO:0000256" key="2">
    <source>
        <dbReference type="SAM" id="MobiDB-lite"/>
    </source>
</evidence>
<feature type="compositionally biased region" description="Acidic residues" evidence="2">
    <location>
        <begin position="462"/>
        <end position="475"/>
    </location>
</feature>
<feature type="region of interest" description="Disordered" evidence="2">
    <location>
        <begin position="403"/>
        <end position="486"/>
    </location>
</feature>
<feature type="region of interest" description="Disordered" evidence="2">
    <location>
        <begin position="126"/>
        <end position="388"/>
    </location>
</feature>
<protein>
    <submittedName>
        <fullName evidence="5">Mitotic interactor and substrate of PLK1 isoform X1</fullName>
    </submittedName>
</protein>
<name>A0ABM3WLG4_ERIEU</name>
<keyword evidence="4" id="KW-1185">Reference proteome</keyword>
<organism evidence="4 5">
    <name type="scientific">Erinaceus europaeus</name>
    <name type="common">Western European hedgehog</name>
    <dbReference type="NCBI Taxonomy" id="9365"/>
    <lineage>
        <taxon>Eukaryota</taxon>
        <taxon>Metazoa</taxon>
        <taxon>Chordata</taxon>
        <taxon>Craniata</taxon>
        <taxon>Vertebrata</taxon>
        <taxon>Euteleostomi</taxon>
        <taxon>Mammalia</taxon>
        <taxon>Eutheria</taxon>
        <taxon>Laurasiatheria</taxon>
        <taxon>Eulipotyphla</taxon>
        <taxon>Erinaceidae</taxon>
        <taxon>Erinaceinae</taxon>
        <taxon>Erinaceus</taxon>
    </lineage>
</organism>
<sequence>MDRVTRYPILSLSYPPRLSGLALAGDASYRFELVGVGPEADAWSGAAAPEAGQQGAALWALRGAPGLEQERRALIQGQAVRRSDTVAADPGAPSRPLPAAAPADQAVDTEQIDFLAARRQFLSLEQASPRFPRSPPARVAPAPARGPSETPETEGDPSPAGEREAAEPAWGPEPERPGETPIEREIRRAQEREAALRAQRGLARAARGQELVRIPARPLLAGPGLPAPPRRARPSLCVQRDLARGRRRGAGAASPDGPRGNGLRRALSSDALLGPEPRTPPRPAAPGPAEAPEPRSEPPAKPPRPRSEPAASAKSPGLRWEPPGPAPAKPPRPRSEPAASAKPPGLRWEPPGPAPAKPPRPRSEPAASAKPPGLRWEPPRDSPPGGLLRRALFLLRPLRFGVREGAAQPPEPPEPAEPAEPPAWRLPRTRSSDLLQREVEQVLRRERQVAAERRSALFPELFPDDDGDGDGGDDGDSSRCSSRASGTLGSYWVTESPACSPTRQLSALAWREDAPDGAAPVQRRKEQGYAGISPSDHVNSQFCHKEHSVRRGGGQLAVDTDVRGSGCLHPHPQVLEATRVTRHKNALAQRWEARLYASEDED</sequence>
<feature type="compositionally biased region" description="Basic and acidic residues" evidence="2">
    <location>
        <begin position="435"/>
        <end position="455"/>
    </location>
</feature>
<dbReference type="InterPro" id="IPR029304">
    <property type="entry name" value="AKAP2_C"/>
</dbReference>
<feature type="compositionally biased region" description="Pro residues" evidence="2">
    <location>
        <begin position="277"/>
        <end position="291"/>
    </location>
</feature>
<dbReference type="PANTHER" id="PTHR18839">
    <property type="entry name" value="MITOTIC INTERACTOR AND SUBSTRATE OF PLK1 MISP FAMILY MEMBER"/>
    <property type="match status" value="1"/>
</dbReference>
<feature type="domain" description="A-kinase anchor protein 2 C-terminal" evidence="3">
    <location>
        <begin position="214"/>
        <end position="597"/>
    </location>
</feature>
<evidence type="ECO:0000259" key="3">
    <source>
        <dbReference type="Pfam" id="PF15304"/>
    </source>
</evidence>
<dbReference type="Pfam" id="PF15304">
    <property type="entry name" value="AKAP2_C"/>
    <property type="match status" value="1"/>
</dbReference>
<feature type="region of interest" description="Disordered" evidence="2">
    <location>
        <begin position="513"/>
        <end position="538"/>
    </location>
</feature>
<feature type="compositionally biased region" description="Pro residues" evidence="2">
    <location>
        <begin position="409"/>
        <end position="421"/>
    </location>
</feature>
<feature type="region of interest" description="Disordered" evidence="2">
    <location>
        <begin position="79"/>
        <end position="105"/>
    </location>
</feature>
<evidence type="ECO:0000313" key="5">
    <source>
        <dbReference type="RefSeq" id="XP_060037422.1"/>
    </source>
</evidence>
<evidence type="ECO:0000313" key="4">
    <source>
        <dbReference type="Proteomes" id="UP001652624"/>
    </source>
</evidence>
<dbReference type="RefSeq" id="XP_060037422.1">
    <property type="nucleotide sequence ID" value="XM_060181439.1"/>
</dbReference>
<keyword evidence="1" id="KW-0175">Coiled coil</keyword>
<feature type="compositionally biased region" description="Basic and acidic residues" evidence="2">
    <location>
        <begin position="173"/>
        <end position="195"/>
    </location>
</feature>
<accession>A0ABM3WLG4</accession>
<dbReference type="InterPro" id="IPR042779">
    <property type="entry name" value="MISP/MISP3-like"/>
</dbReference>